<dbReference type="EMBL" id="JAZAVJ010000038">
    <property type="protein sequence ID" value="KAK7419388.1"/>
    <property type="molecule type" value="Genomic_DNA"/>
</dbReference>
<comment type="caution">
    <text evidence="2">The sequence shown here is derived from an EMBL/GenBank/DDBJ whole genome shotgun (WGS) entry which is preliminary data.</text>
</comment>
<name>A0ABR1HF49_9HYPO</name>
<dbReference type="Pfam" id="PF06985">
    <property type="entry name" value="HET"/>
    <property type="match status" value="1"/>
</dbReference>
<accession>A0ABR1HF49</accession>
<dbReference type="PANTHER" id="PTHR33112">
    <property type="entry name" value="DOMAIN PROTEIN, PUTATIVE-RELATED"/>
    <property type="match status" value="1"/>
</dbReference>
<reference evidence="2 3" key="1">
    <citation type="journal article" date="2025" name="Microbiol. Resour. Announc.">
        <title>Draft genome sequences for Neonectria magnoliae and Neonectria punicea, canker pathogens of Liriodendron tulipifera and Acer saccharum in West Virginia.</title>
        <authorList>
            <person name="Petronek H.M."/>
            <person name="Kasson M.T."/>
            <person name="Metheny A.M."/>
            <person name="Stauder C.M."/>
            <person name="Lovett B."/>
            <person name="Lynch S.C."/>
            <person name="Garnas J.R."/>
            <person name="Kasson L.R."/>
            <person name="Stajich J.E."/>
        </authorList>
    </citation>
    <scope>NUCLEOTIDE SEQUENCE [LARGE SCALE GENOMIC DNA]</scope>
    <source>
        <strain evidence="2 3">NRRL 64653</strain>
    </source>
</reference>
<dbReference type="Proteomes" id="UP001498476">
    <property type="component" value="Unassembled WGS sequence"/>
</dbReference>
<evidence type="ECO:0000259" key="1">
    <source>
        <dbReference type="Pfam" id="PF06985"/>
    </source>
</evidence>
<evidence type="ECO:0000313" key="2">
    <source>
        <dbReference type="EMBL" id="KAK7419388.1"/>
    </source>
</evidence>
<dbReference type="PANTHER" id="PTHR33112:SF16">
    <property type="entry name" value="HETEROKARYON INCOMPATIBILITY DOMAIN-CONTAINING PROTEIN"/>
    <property type="match status" value="1"/>
</dbReference>
<evidence type="ECO:0000313" key="3">
    <source>
        <dbReference type="Proteomes" id="UP001498476"/>
    </source>
</evidence>
<dbReference type="InterPro" id="IPR010730">
    <property type="entry name" value="HET"/>
</dbReference>
<gene>
    <name evidence="2" type="ORF">QQX98_003340</name>
</gene>
<proteinExistence type="predicted"/>
<sequence length="659" mass="73121">MSSSAGSSSPPACQSCCDLRQGHILISAASLRDGVGRGCKACSLLRDAIAHFQPFDGVDQIALIVDCALYVYVDKELVIELFTDSGYPVKWRNIGRARSPYPDGTSEQPLELMKAWLQTCLDEHSVCDVQTPSRLPTRVIDVGSSADDVRLYVSRPDEVQEYVALSHCWGGSSPVKTTTATISAHQQELQLTAETQTFADAVFMTRLLGYRYLWILTDGNRIDALCILQDDDEDRLRETCKMKDVYRSAVVTLSADAADDPSGGLFGSMLERATAHRTYPITTIGPGNEPATVYARRRWSPPCDPHSAPHSALAPEPTKLSSRAWALQERVLSPRLLRFFKEEVVWSCYSLDHCECRLLPSATPMDDYRHLVPAFPVDALRDDWPKLVAEFTSKDLTVAKDRLPALSGIASLVSEGERVQYLAGLWLDDIAYSLMWISDHRRAKKPIVRLPTQDYAPSWSWASIDGPVMYIDRFVDELGSRRTGQDVVHPLLAPVQANTRPVTKNIWGPVEKGFLTVKGQVLPVEYHAAAQVWRPCPPPQPANDESQYQDNISAWSMAAMSTALATATPPQLEPTVIFDVHDGGPQQDREPERYVLLRAGRYIWGGSTSTQSTEVVALLLVWAGDVQGVQAYRRRGIVLQAFDSKHTWGDIPPVELVLC</sequence>
<protein>
    <recommendedName>
        <fullName evidence="1">Heterokaryon incompatibility domain-containing protein</fullName>
    </recommendedName>
</protein>
<organism evidence="2 3">
    <name type="scientific">Neonectria punicea</name>
    <dbReference type="NCBI Taxonomy" id="979145"/>
    <lineage>
        <taxon>Eukaryota</taxon>
        <taxon>Fungi</taxon>
        <taxon>Dikarya</taxon>
        <taxon>Ascomycota</taxon>
        <taxon>Pezizomycotina</taxon>
        <taxon>Sordariomycetes</taxon>
        <taxon>Hypocreomycetidae</taxon>
        <taxon>Hypocreales</taxon>
        <taxon>Nectriaceae</taxon>
        <taxon>Neonectria</taxon>
    </lineage>
</organism>
<keyword evidence="3" id="KW-1185">Reference proteome</keyword>
<feature type="domain" description="Heterokaryon incompatibility" evidence="1">
    <location>
        <begin position="162"/>
        <end position="329"/>
    </location>
</feature>